<evidence type="ECO:0000256" key="4">
    <source>
        <dbReference type="ARBA" id="ARBA00022989"/>
    </source>
</evidence>
<dbReference type="InterPro" id="IPR050189">
    <property type="entry name" value="MFS_Efflux_Transporters"/>
</dbReference>
<keyword evidence="3 6" id="KW-0812">Transmembrane</keyword>
<feature type="transmembrane region" description="Helical" evidence="6">
    <location>
        <begin position="311"/>
        <end position="331"/>
    </location>
</feature>
<reference evidence="8 9" key="1">
    <citation type="submission" date="2019-02" db="EMBL/GenBank/DDBJ databases">
        <title>Paracoccus subflavus sp. nov., isolated from marine sediment of the Pacific Ocean.</title>
        <authorList>
            <person name="Zhang G."/>
        </authorList>
    </citation>
    <scope>NUCLEOTIDE SEQUENCE [LARGE SCALE GENOMIC DNA]</scope>
    <source>
        <strain evidence="8 9">GY0581</strain>
    </source>
</reference>
<evidence type="ECO:0000256" key="1">
    <source>
        <dbReference type="ARBA" id="ARBA00004651"/>
    </source>
</evidence>
<dbReference type="PANTHER" id="PTHR43124:SF3">
    <property type="entry name" value="CHLORAMPHENICOL EFFLUX PUMP RV0191"/>
    <property type="match status" value="1"/>
</dbReference>
<dbReference type="SUPFAM" id="SSF103473">
    <property type="entry name" value="MFS general substrate transporter"/>
    <property type="match status" value="1"/>
</dbReference>
<feature type="transmembrane region" description="Helical" evidence="6">
    <location>
        <begin position="257"/>
        <end position="276"/>
    </location>
</feature>
<dbReference type="InterPro" id="IPR011701">
    <property type="entry name" value="MFS"/>
</dbReference>
<dbReference type="PANTHER" id="PTHR43124">
    <property type="entry name" value="PURINE EFFLUX PUMP PBUE"/>
    <property type="match status" value="1"/>
</dbReference>
<evidence type="ECO:0000313" key="8">
    <source>
        <dbReference type="EMBL" id="TBN38743.1"/>
    </source>
</evidence>
<comment type="subcellular location">
    <subcellularLocation>
        <location evidence="1">Cell membrane</location>
        <topology evidence="1">Multi-pass membrane protein</topology>
    </subcellularLocation>
</comment>
<feature type="transmembrane region" description="Helical" evidence="6">
    <location>
        <begin position="12"/>
        <end position="35"/>
    </location>
</feature>
<evidence type="ECO:0000256" key="2">
    <source>
        <dbReference type="ARBA" id="ARBA00022475"/>
    </source>
</evidence>
<dbReference type="InterPro" id="IPR020846">
    <property type="entry name" value="MFS_dom"/>
</dbReference>
<dbReference type="PROSITE" id="PS50850">
    <property type="entry name" value="MFS"/>
    <property type="match status" value="1"/>
</dbReference>
<feature type="transmembrane region" description="Helical" evidence="6">
    <location>
        <begin position="343"/>
        <end position="362"/>
    </location>
</feature>
<evidence type="ECO:0000259" key="7">
    <source>
        <dbReference type="PROSITE" id="PS50850"/>
    </source>
</evidence>
<dbReference type="AlphaFoldDB" id="A0A4Q9FY06"/>
<sequence>MSQLAASVGTGEVPVPAISVGIVSLVLAYVLSQFYRAFLAVLTPVLGTEMGATPGDLALSSGLWFVAFALMQIPVGRMLDRWGPRLTVALLLGIAGGAGAAVFALAQAPWHLHLAMALLGVGCAPALMGSYYIIAREYPAAAFGALAGMVVGFGSLGNILGATPLVWAIESLGWRPTMAGLGAATVAVAVLIGLTVRDPARLGADQPKGSLAEVLRIRALWFILPLFFVNYAASAAIRGLWAAPYLERVFDADAALIGRATLAMGLAMIAGNFLVAPMVRLLGSLRRTVLVFTGATLAVLVFLVLNPDPGLGLAVVLLALIGLSGAGYVLLMAHGRSFLPDHLVGRGVTFLNMISIGGVGVMQFASRPVFQAASSAFAPPTAFALLFLFFAVPLAIGFALYFRTPEARHG</sequence>
<feature type="transmembrane region" description="Helical" evidence="6">
    <location>
        <begin position="141"/>
        <end position="166"/>
    </location>
</feature>
<dbReference type="Pfam" id="PF07690">
    <property type="entry name" value="MFS_1"/>
    <property type="match status" value="1"/>
</dbReference>
<evidence type="ECO:0000256" key="5">
    <source>
        <dbReference type="ARBA" id="ARBA00023136"/>
    </source>
</evidence>
<feature type="domain" description="Major facilitator superfamily (MFS) profile" evidence="7">
    <location>
        <begin position="21"/>
        <end position="409"/>
    </location>
</feature>
<keyword evidence="4 6" id="KW-1133">Transmembrane helix</keyword>
<evidence type="ECO:0000313" key="9">
    <source>
        <dbReference type="Proteomes" id="UP000293520"/>
    </source>
</evidence>
<dbReference type="GO" id="GO:0005886">
    <property type="term" value="C:plasma membrane"/>
    <property type="evidence" value="ECO:0007669"/>
    <property type="project" value="UniProtKB-SubCell"/>
</dbReference>
<feature type="transmembrane region" description="Helical" evidence="6">
    <location>
        <begin position="55"/>
        <end position="74"/>
    </location>
</feature>
<dbReference type="EMBL" id="SISK01000009">
    <property type="protein sequence ID" value="TBN38743.1"/>
    <property type="molecule type" value="Genomic_DNA"/>
</dbReference>
<keyword evidence="2" id="KW-1003">Cell membrane</keyword>
<feature type="transmembrane region" description="Helical" evidence="6">
    <location>
        <begin position="112"/>
        <end position="134"/>
    </location>
</feature>
<evidence type="ECO:0000256" key="3">
    <source>
        <dbReference type="ARBA" id="ARBA00022692"/>
    </source>
</evidence>
<keyword evidence="5 6" id="KW-0472">Membrane</keyword>
<evidence type="ECO:0000256" key="6">
    <source>
        <dbReference type="SAM" id="Phobius"/>
    </source>
</evidence>
<feature type="transmembrane region" description="Helical" evidence="6">
    <location>
        <begin position="288"/>
        <end position="305"/>
    </location>
</feature>
<feature type="transmembrane region" description="Helical" evidence="6">
    <location>
        <begin position="86"/>
        <end position="106"/>
    </location>
</feature>
<accession>A0A4Q9FY06</accession>
<organism evidence="8 9">
    <name type="scientific">Paracoccus subflavus</name>
    <dbReference type="NCBI Taxonomy" id="2528244"/>
    <lineage>
        <taxon>Bacteria</taxon>
        <taxon>Pseudomonadati</taxon>
        <taxon>Pseudomonadota</taxon>
        <taxon>Alphaproteobacteria</taxon>
        <taxon>Rhodobacterales</taxon>
        <taxon>Paracoccaceae</taxon>
        <taxon>Paracoccus</taxon>
    </lineage>
</organism>
<protein>
    <submittedName>
        <fullName evidence="8">MFS transporter</fullName>
    </submittedName>
</protein>
<proteinExistence type="predicted"/>
<name>A0A4Q9FY06_9RHOB</name>
<dbReference type="GO" id="GO:0022857">
    <property type="term" value="F:transmembrane transporter activity"/>
    <property type="evidence" value="ECO:0007669"/>
    <property type="project" value="InterPro"/>
</dbReference>
<dbReference type="Proteomes" id="UP000293520">
    <property type="component" value="Unassembled WGS sequence"/>
</dbReference>
<gene>
    <name evidence="8" type="ORF">EYE42_12175</name>
</gene>
<dbReference type="OrthoDB" id="272777at2"/>
<feature type="transmembrane region" description="Helical" evidence="6">
    <location>
        <begin position="382"/>
        <end position="402"/>
    </location>
</feature>
<feature type="transmembrane region" description="Helical" evidence="6">
    <location>
        <begin position="217"/>
        <end position="237"/>
    </location>
</feature>
<keyword evidence="9" id="KW-1185">Reference proteome</keyword>
<feature type="transmembrane region" description="Helical" evidence="6">
    <location>
        <begin position="178"/>
        <end position="196"/>
    </location>
</feature>
<comment type="caution">
    <text evidence="8">The sequence shown here is derived from an EMBL/GenBank/DDBJ whole genome shotgun (WGS) entry which is preliminary data.</text>
</comment>
<dbReference type="InterPro" id="IPR036259">
    <property type="entry name" value="MFS_trans_sf"/>
</dbReference>
<dbReference type="Gene3D" id="1.20.1250.20">
    <property type="entry name" value="MFS general substrate transporter like domains"/>
    <property type="match status" value="2"/>
</dbReference>